<gene>
    <name evidence="9" type="ORF">SAMN06265222_101958</name>
</gene>
<dbReference type="EC" id="3.2.1.51" evidence="2"/>
<dbReference type="SUPFAM" id="SSF51126">
    <property type="entry name" value="Pectin lyase-like"/>
    <property type="match status" value="1"/>
</dbReference>
<dbReference type="SMART" id="SM00710">
    <property type="entry name" value="PbH1"/>
    <property type="match status" value="3"/>
</dbReference>
<evidence type="ECO:0000256" key="5">
    <source>
        <dbReference type="ARBA" id="ARBA00023295"/>
    </source>
</evidence>
<evidence type="ECO:0000256" key="3">
    <source>
        <dbReference type="ARBA" id="ARBA00022729"/>
    </source>
</evidence>
<dbReference type="PANTHER" id="PTHR36453">
    <property type="entry name" value="SECRETED PROTEIN-RELATED"/>
    <property type="match status" value="1"/>
</dbReference>
<evidence type="ECO:0000256" key="2">
    <source>
        <dbReference type="ARBA" id="ARBA00012662"/>
    </source>
</evidence>
<dbReference type="Gene3D" id="3.40.50.1110">
    <property type="entry name" value="SGNH hydrolase"/>
    <property type="match status" value="1"/>
</dbReference>
<dbReference type="InterPro" id="IPR000933">
    <property type="entry name" value="Glyco_hydro_29"/>
</dbReference>
<keyword evidence="5" id="KW-0326">Glycosidase</keyword>
<dbReference type="Gene3D" id="2.60.40.1180">
    <property type="entry name" value="Golgi alpha-mannosidase II"/>
    <property type="match status" value="1"/>
</dbReference>
<dbReference type="Gene3D" id="3.20.20.80">
    <property type="entry name" value="Glycosidases"/>
    <property type="match status" value="1"/>
</dbReference>
<accession>A0ABY1PR97</accession>
<feature type="region of interest" description="Disordered" evidence="6">
    <location>
        <begin position="1086"/>
        <end position="1144"/>
    </location>
</feature>
<dbReference type="Pfam" id="PF01120">
    <property type="entry name" value="Alpha_L_fucos"/>
    <property type="match status" value="1"/>
</dbReference>
<protein>
    <recommendedName>
        <fullName evidence="2">alpha-L-fucosidase</fullName>
        <ecNumber evidence="2">3.2.1.51</ecNumber>
    </recommendedName>
</protein>
<dbReference type="SUPFAM" id="SSF51445">
    <property type="entry name" value="(Trans)glycosidases"/>
    <property type="match status" value="1"/>
</dbReference>
<keyword evidence="4" id="KW-0378">Hydrolase</keyword>
<dbReference type="SUPFAM" id="SSF52266">
    <property type="entry name" value="SGNH hydrolase"/>
    <property type="match status" value="1"/>
</dbReference>
<dbReference type="RefSeq" id="WP_283431114.1">
    <property type="nucleotide sequence ID" value="NZ_FXUG01000001.1"/>
</dbReference>
<dbReference type="InterPro" id="IPR057739">
    <property type="entry name" value="Glyco_hydro_29_N"/>
</dbReference>
<dbReference type="CDD" id="cd00229">
    <property type="entry name" value="SGNH_hydrolase"/>
    <property type="match status" value="1"/>
</dbReference>
<feature type="chain" id="PRO_5045227517" description="alpha-L-fucosidase" evidence="7">
    <location>
        <begin position="28"/>
        <end position="1650"/>
    </location>
</feature>
<dbReference type="InterPro" id="IPR013780">
    <property type="entry name" value="Glyco_hydro_b"/>
</dbReference>
<dbReference type="SUPFAM" id="SSF50156">
    <property type="entry name" value="PDZ domain-like"/>
    <property type="match status" value="1"/>
</dbReference>
<evidence type="ECO:0000313" key="9">
    <source>
        <dbReference type="EMBL" id="SMP43571.1"/>
    </source>
</evidence>
<dbReference type="Gene3D" id="2.160.20.10">
    <property type="entry name" value="Single-stranded right-handed beta-helix, Pectin lyase-like"/>
    <property type="match status" value="2"/>
</dbReference>
<comment type="caution">
    <text evidence="9">The sequence shown here is derived from an EMBL/GenBank/DDBJ whole genome shotgun (WGS) entry which is preliminary data.</text>
</comment>
<reference evidence="9 10" key="1">
    <citation type="submission" date="2017-05" db="EMBL/GenBank/DDBJ databases">
        <authorList>
            <person name="Varghese N."/>
            <person name="Submissions S."/>
        </authorList>
    </citation>
    <scope>NUCLEOTIDE SEQUENCE [LARGE SCALE GENOMIC DNA]</scope>
    <source>
        <strain evidence="9 10">DSM 25457</strain>
    </source>
</reference>
<dbReference type="InterPro" id="IPR012334">
    <property type="entry name" value="Pectin_lyas_fold"/>
</dbReference>
<evidence type="ECO:0000256" key="6">
    <source>
        <dbReference type="SAM" id="MobiDB-lite"/>
    </source>
</evidence>
<dbReference type="Gene3D" id="2.30.42.10">
    <property type="match status" value="1"/>
</dbReference>
<proteinExistence type="inferred from homology"/>
<dbReference type="InterPro" id="IPR036034">
    <property type="entry name" value="PDZ_sf"/>
</dbReference>
<keyword evidence="3 7" id="KW-0732">Signal</keyword>
<evidence type="ECO:0000256" key="7">
    <source>
        <dbReference type="SAM" id="SignalP"/>
    </source>
</evidence>
<dbReference type="EMBL" id="FXUG01000001">
    <property type="protein sequence ID" value="SMP43571.1"/>
    <property type="molecule type" value="Genomic_DNA"/>
</dbReference>
<evidence type="ECO:0000259" key="8">
    <source>
        <dbReference type="Pfam" id="PF01120"/>
    </source>
</evidence>
<comment type="similarity">
    <text evidence="1">Belongs to the glycosyl hydrolase 29 family.</text>
</comment>
<feature type="signal peptide" evidence="7">
    <location>
        <begin position="1"/>
        <end position="27"/>
    </location>
</feature>
<feature type="domain" description="Glycoside hydrolase family 29 N-terminal" evidence="8">
    <location>
        <begin position="1133"/>
        <end position="1514"/>
    </location>
</feature>
<evidence type="ECO:0000313" key="10">
    <source>
        <dbReference type="Proteomes" id="UP001158067"/>
    </source>
</evidence>
<name>A0ABY1PR97_9BACT</name>
<dbReference type="Proteomes" id="UP001158067">
    <property type="component" value="Unassembled WGS sequence"/>
</dbReference>
<dbReference type="SMART" id="SM00812">
    <property type="entry name" value="Alpha_L_fucos"/>
    <property type="match status" value="1"/>
</dbReference>
<dbReference type="InterPro" id="IPR017853">
    <property type="entry name" value="GH"/>
</dbReference>
<dbReference type="InterPro" id="IPR036514">
    <property type="entry name" value="SGNH_hydro_sf"/>
</dbReference>
<keyword evidence="10" id="KW-1185">Reference proteome</keyword>
<evidence type="ECO:0000256" key="1">
    <source>
        <dbReference type="ARBA" id="ARBA00007951"/>
    </source>
</evidence>
<organism evidence="9 10">
    <name type="scientific">Neorhodopirellula lusitana</name>
    <dbReference type="NCBI Taxonomy" id="445327"/>
    <lineage>
        <taxon>Bacteria</taxon>
        <taxon>Pseudomonadati</taxon>
        <taxon>Planctomycetota</taxon>
        <taxon>Planctomycetia</taxon>
        <taxon>Pirellulales</taxon>
        <taxon>Pirellulaceae</taxon>
        <taxon>Neorhodopirellula</taxon>
    </lineage>
</organism>
<dbReference type="InterPro" id="IPR011050">
    <property type="entry name" value="Pectin_lyase_fold/virulence"/>
</dbReference>
<feature type="compositionally biased region" description="Basic residues" evidence="6">
    <location>
        <begin position="1102"/>
        <end position="1117"/>
    </location>
</feature>
<dbReference type="PANTHER" id="PTHR36453:SF1">
    <property type="entry name" value="RIGHT HANDED BETA HELIX DOMAIN-CONTAINING PROTEIN"/>
    <property type="match status" value="1"/>
</dbReference>
<dbReference type="InterPro" id="IPR006626">
    <property type="entry name" value="PbH1"/>
</dbReference>
<evidence type="ECO:0000256" key="4">
    <source>
        <dbReference type="ARBA" id="ARBA00022801"/>
    </source>
</evidence>
<sequence>MVIPKNKRICLWLVTVALSAVPSSLLAHDVYVSPQGDDANPGTKSAPFATVAAARDALRESGSLGKEACQVIIASGTYRFAKPLTFSPEDSGTEAAPVVYRAAAGAEVIFTGAQQINSAWESWKDGIYRTPVEDLQAIDQLIVNKSRQIMARYPDLGAGYVLAANQKHKGGKAGNAPYDGCTPDAWDASKAKQWSDPTGAFMHGMHGGLWGSQHYKVVGKKANGELQFEGGWQNNRHRSAHASYRMIENVFEELDAPGEWYHDTKEGWLYYNPAAGVDMASATFEAVLQIKHLVEFYGEHKQPVAVMEIAKSGNGLALTRVKTYETTTAIKHIRLEGIHFTGTARTFMETIEPLLRSDWTLYRGGAVHLRGTEDVVIEGCSFEELGGNAVVVDSYNRDTVIRGNRFRENGASDVVLVGSFAAVRDPAFSFRASARPLAEIDTVVGPKSEDYPADGLVEDNLMTRCGRFEKQVSGVNLSMSSRITVRHNTISHTPRAAINICDGTWGGHVIEWNDCFETVLETHDHGAFNGWGRDRIWHSAMPAGPNERDENGKPLISFYIEKHLDSPRWDAYQTSILRNNRMQCDHGWDIDLDDGCTNYELYNNLCLSGGLKTREGYYRTVINNVLLGKGYTCNVPYPKPTYDVFERNIIWGTPVYSSSNPSLWGGSRNRNFVHNPAATKTVPAVALQKQTNDDADSLYGNAEFVAPKAGNFQVNDGSAPLKLGFQNFPMSGFGVTSPDLKKLAGKPSIVLPAKAAPNIYRKAPAKKVLGAMVKSLDTEAELTATGMAEKRGVFLVEVPADSELATYGFKSGDVVLLIDRASTPGLREFERAMKSRKAGTHKAKVWRAQESATFTFEKSASASASAQDLASEEELYEGKEFASAFADPKDNPDLPNVLLIGDSISNAYTVDVRKLLAGKADVFRIPSNGKYASLGSQNLNKWLGNRKWDVIHFNWGLWDICYRNPKSKTQGRRDKVNGTITASPDQYRESMEKIVARLKKTEATLIWCATTPVPEHEAGRKLGDEIKYNAIAASIMSENDILVNDLHAHALKRLPEIQIKKGDVHFTPAGSAYLAEQVAQSISAVLKNDDTQGPTKSQPEKKQKKKRNKKQKSRKGQRSAPTTEQSSQATSTTLSAQTKSPYDGSWESLQKMPVPAWFDDGKIGIFIHWGPYSTIGYRKGNRGYSEHVPKLIYQDTKHYYPYMKKRWGAHPPEFGYKDIVSEFKAENWNPDEWAALFSKVGAKYVVLTAEHHDGWANWDSELTPWNAMDKGPKRDLVGDLGKALRAKGLKYAPSYHRERHTGFFAKDKYVVHSEPRPDIAEEIRRVPEAAMLYGPEFSYNKAYVDDYVARWKEIQTKYQPDMLWVDDFPIYTRDGNRVRKGTMKPEIKYFDDQVRGMITDFMNDGAARGADVYVNNKGGNRNWPDGVGCLEKDNLKLKVIGPKWQSCTTFGTSFGYLEGDKYKSVESVIHEMIEVISRNGNFLVNIGPMADGTIAPPQLERLQAMGDWLKINGEAIYGTRYWKEFAQKREHLAFTAKGKSLYAIMLAEPAAPFVITGTAGWNAGQVKSVKLLGSDSEISWKMTPAGLQIAPPADLGSSQMAWSFEIVTDRDQHVPNVIGLDPTKALKGTKAVDLEGGVGKANKAKPRTKR</sequence>
<feature type="compositionally biased region" description="Low complexity" evidence="6">
    <location>
        <begin position="1118"/>
        <end position="1140"/>
    </location>
</feature>